<evidence type="ECO:0000256" key="1">
    <source>
        <dbReference type="ARBA" id="ARBA00004651"/>
    </source>
</evidence>
<dbReference type="InterPro" id="IPR035906">
    <property type="entry name" value="MetI-like_sf"/>
</dbReference>
<evidence type="ECO:0000313" key="9">
    <source>
        <dbReference type="EMBL" id="MBP1990335.1"/>
    </source>
</evidence>
<dbReference type="PROSITE" id="PS50928">
    <property type="entry name" value="ABC_TM1"/>
    <property type="match status" value="1"/>
</dbReference>
<keyword evidence="2 7" id="KW-0813">Transport</keyword>
<keyword evidence="4 7" id="KW-0812">Transmembrane</keyword>
<feature type="transmembrane region" description="Helical" evidence="7">
    <location>
        <begin position="21"/>
        <end position="42"/>
    </location>
</feature>
<feature type="domain" description="ABC transmembrane type-1" evidence="8">
    <location>
        <begin position="78"/>
        <end position="288"/>
    </location>
</feature>
<dbReference type="Proteomes" id="UP001519287">
    <property type="component" value="Unassembled WGS sequence"/>
</dbReference>
<protein>
    <submittedName>
        <fullName evidence="9">Multiple sugar transport system permease protein/putative aldouronate transport system permease protein</fullName>
    </submittedName>
</protein>
<evidence type="ECO:0000256" key="5">
    <source>
        <dbReference type="ARBA" id="ARBA00022989"/>
    </source>
</evidence>
<evidence type="ECO:0000256" key="3">
    <source>
        <dbReference type="ARBA" id="ARBA00022475"/>
    </source>
</evidence>
<keyword evidence="5 7" id="KW-1133">Transmembrane helix</keyword>
<feature type="transmembrane region" description="Helical" evidence="7">
    <location>
        <begin position="186"/>
        <end position="209"/>
    </location>
</feature>
<accession>A0ABS4IS18</accession>
<evidence type="ECO:0000259" key="8">
    <source>
        <dbReference type="PROSITE" id="PS50928"/>
    </source>
</evidence>
<dbReference type="Gene3D" id="1.10.3720.10">
    <property type="entry name" value="MetI-like"/>
    <property type="match status" value="1"/>
</dbReference>
<evidence type="ECO:0000256" key="4">
    <source>
        <dbReference type="ARBA" id="ARBA00022692"/>
    </source>
</evidence>
<comment type="similarity">
    <text evidence="7">Belongs to the binding-protein-dependent transport system permease family.</text>
</comment>
<keyword evidence="9" id="KW-0762">Sugar transport</keyword>
<keyword evidence="6 7" id="KW-0472">Membrane</keyword>
<comment type="caution">
    <text evidence="9">The sequence shown here is derived from an EMBL/GenBank/DDBJ whole genome shotgun (WGS) entry which is preliminary data.</text>
</comment>
<feature type="transmembrane region" description="Helical" evidence="7">
    <location>
        <begin position="145"/>
        <end position="165"/>
    </location>
</feature>
<comment type="subcellular location">
    <subcellularLocation>
        <location evidence="1 7">Cell membrane</location>
        <topology evidence="1 7">Multi-pass membrane protein</topology>
    </subcellularLocation>
</comment>
<organism evidence="9 10">
    <name type="scientific">Paenibacillus eucommiae</name>
    <dbReference type="NCBI Taxonomy" id="1355755"/>
    <lineage>
        <taxon>Bacteria</taxon>
        <taxon>Bacillati</taxon>
        <taxon>Bacillota</taxon>
        <taxon>Bacilli</taxon>
        <taxon>Bacillales</taxon>
        <taxon>Paenibacillaceae</taxon>
        <taxon>Paenibacillus</taxon>
    </lineage>
</organism>
<keyword evidence="10" id="KW-1185">Reference proteome</keyword>
<gene>
    <name evidence="9" type="ORF">J2Z66_001933</name>
</gene>
<dbReference type="CDD" id="cd06261">
    <property type="entry name" value="TM_PBP2"/>
    <property type="match status" value="1"/>
</dbReference>
<feature type="transmembrane region" description="Helical" evidence="7">
    <location>
        <begin position="82"/>
        <end position="101"/>
    </location>
</feature>
<sequence>MKASTIPISPNDKMFLFLNNCLLGIIMLVVLYPLIFVVSSSFSSPNANITGKVWLYPVDVSFEGYKAVFSNKSIMTGYANTIFYTIFGTLISVTLTVLAAYPLSRSDFKPRNVIMLLFAFTMFFSGGLIPTYILVKELGMLDTRWAMLIPSALSVFNIIITRSFFQGTPSELLEASQMDGCSDFRYLGSILLPLSKPILAVMTLFYAVAQWNAFFDALLYLSKEGLQPLQIVLRQILVSNNFDAAMMNTVNIDQMVAKQGISELLKYSLIIVASIPLLVVYPFIQKYFVKGIMIGAIKG</sequence>
<dbReference type="PANTHER" id="PTHR43744:SF9">
    <property type="entry name" value="POLYGALACTURONAN_RHAMNOGALACTURONAN TRANSPORT SYSTEM PERMEASE PROTEIN YTCP"/>
    <property type="match status" value="1"/>
</dbReference>
<dbReference type="EMBL" id="JAGGLB010000004">
    <property type="protein sequence ID" value="MBP1990335.1"/>
    <property type="molecule type" value="Genomic_DNA"/>
</dbReference>
<dbReference type="InterPro" id="IPR000515">
    <property type="entry name" value="MetI-like"/>
</dbReference>
<evidence type="ECO:0000313" key="10">
    <source>
        <dbReference type="Proteomes" id="UP001519287"/>
    </source>
</evidence>
<proteinExistence type="inferred from homology"/>
<evidence type="ECO:0000256" key="2">
    <source>
        <dbReference type="ARBA" id="ARBA00022448"/>
    </source>
</evidence>
<dbReference type="SUPFAM" id="SSF161098">
    <property type="entry name" value="MetI-like"/>
    <property type="match status" value="1"/>
</dbReference>
<reference evidence="9 10" key="1">
    <citation type="submission" date="2021-03" db="EMBL/GenBank/DDBJ databases">
        <title>Genomic Encyclopedia of Type Strains, Phase IV (KMG-IV): sequencing the most valuable type-strain genomes for metagenomic binning, comparative biology and taxonomic classification.</title>
        <authorList>
            <person name="Goeker M."/>
        </authorList>
    </citation>
    <scope>NUCLEOTIDE SEQUENCE [LARGE SCALE GENOMIC DNA]</scope>
    <source>
        <strain evidence="9 10">DSM 26048</strain>
    </source>
</reference>
<feature type="transmembrane region" description="Helical" evidence="7">
    <location>
        <begin position="264"/>
        <end position="284"/>
    </location>
</feature>
<feature type="transmembrane region" description="Helical" evidence="7">
    <location>
        <begin position="113"/>
        <end position="133"/>
    </location>
</feature>
<name>A0ABS4IS18_9BACL</name>
<dbReference type="PANTHER" id="PTHR43744">
    <property type="entry name" value="ABC TRANSPORTER PERMEASE PROTEIN MG189-RELATED-RELATED"/>
    <property type="match status" value="1"/>
</dbReference>
<evidence type="ECO:0000256" key="7">
    <source>
        <dbReference type="RuleBase" id="RU363032"/>
    </source>
</evidence>
<dbReference type="Pfam" id="PF00528">
    <property type="entry name" value="BPD_transp_1"/>
    <property type="match status" value="1"/>
</dbReference>
<evidence type="ECO:0000256" key="6">
    <source>
        <dbReference type="ARBA" id="ARBA00023136"/>
    </source>
</evidence>
<keyword evidence="3" id="KW-1003">Cell membrane</keyword>